<reference evidence="4 5" key="1">
    <citation type="submission" date="2020-10" db="EMBL/GenBank/DDBJ databases">
        <title>Connecting structure to function with the recovery of over 1000 high-quality activated sludge metagenome-assembled genomes encoding full-length rRNA genes using long-read sequencing.</title>
        <authorList>
            <person name="Singleton C.M."/>
            <person name="Petriglieri F."/>
            <person name="Kristensen J.M."/>
            <person name="Kirkegaard R.H."/>
            <person name="Michaelsen T.Y."/>
            <person name="Andersen M.H."/>
            <person name="Karst S.M."/>
            <person name="Dueholm M.S."/>
            <person name="Nielsen P.H."/>
            <person name="Albertsen M."/>
        </authorList>
    </citation>
    <scope>NUCLEOTIDE SEQUENCE [LARGE SCALE GENOMIC DNA]</scope>
    <source>
        <strain evidence="4">Lyne_18-Q3-R50-59_MAXAC.006</strain>
    </source>
</reference>
<comment type="caution">
    <text evidence="4">The sequence shown here is derived from an EMBL/GenBank/DDBJ whole genome shotgun (WGS) entry which is preliminary data.</text>
</comment>
<sequence>MSRSYHNPTTVPTPRSDGHSADARRAVPVANPATAGVLAGAVGLGTAELLAALIGPISSPLLAIADRVVDLSPTGVREWAISTLGTLDKPATIVGTLLILAAISAGLGRLAACGRRQAAWASAGAAAVALVGASAAWSGRTGGPGAGLGAIVGGAVSAVALWMLFGAETAAATDDDMPADEPATGADTPPPTSIVGRRTLVRGLGMVAIAQLALAGAIRFVGGKSQAAAARRQVKLPAVDEQLEALPNAGSGGGATPGLSPLITPNDGFYRIDTAFTVPSVDPATWQLTIGGGSRGPLTLSYADLLAREQIEIDCTLSCVSNEVGGSLVGNARWQGVELAPLLAEAGIPDGTTQVGATSTDGWSCGFPIETLDRPPGDPTPPAIIAVGMNGEPLPLIHGFPARLVIPGLYGYVSACKWLETIELTTWEDFTGYWVPRGWSKEAPIKTQSRIDVPAEGSTVNAGAATIAGVAWAGIRALSKVEVRVDGGPWRAATLGPELSEATWRQWWLDWDATPGRHTLTVRATDGDGVTQTAQPSRPDPDGATGWHAVVVTVR</sequence>
<accession>A0A936ND08</accession>
<name>A0A936ND08_9ACTN</name>
<dbReference type="Pfam" id="PF17957">
    <property type="entry name" value="Big_7"/>
    <property type="match status" value="1"/>
</dbReference>
<feature type="region of interest" description="Disordered" evidence="1">
    <location>
        <begin position="1"/>
        <end position="22"/>
    </location>
</feature>
<proteinExistence type="predicted"/>
<dbReference type="GO" id="GO:0008482">
    <property type="term" value="F:sulfite oxidase activity"/>
    <property type="evidence" value="ECO:0007669"/>
    <property type="project" value="TreeGrafter"/>
</dbReference>
<dbReference type="SUPFAM" id="SSF81296">
    <property type="entry name" value="E set domains"/>
    <property type="match status" value="1"/>
</dbReference>
<feature type="transmembrane region" description="Helical" evidence="2">
    <location>
        <begin position="200"/>
        <end position="222"/>
    </location>
</feature>
<feature type="transmembrane region" description="Helical" evidence="2">
    <location>
        <begin position="145"/>
        <end position="165"/>
    </location>
</feature>
<dbReference type="PANTHER" id="PTHR19372">
    <property type="entry name" value="SULFITE REDUCTASE"/>
    <property type="match status" value="1"/>
</dbReference>
<feature type="region of interest" description="Disordered" evidence="1">
    <location>
        <begin position="174"/>
        <end position="194"/>
    </location>
</feature>
<dbReference type="PRINTS" id="PR00407">
    <property type="entry name" value="EUMOPTERIN"/>
</dbReference>
<dbReference type="InterPro" id="IPR036374">
    <property type="entry name" value="OxRdtase_Mopterin-bd_sf"/>
</dbReference>
<feature type="compositionally biased region" description="Polar residues" evidence="1">
    <location>
        <begin position="1"/>
        <end position="13"/>
    </location>
</feature>
<protein>
    <submittedName>
        <fullName evidence="4">Molybdopterin-dependent oxidoreductase</fullName>
    </submittedName>
</protein>
<organism evidence="4 5">
    <name type="scientific">Candidatus Neomicrothrix subdominans</name>
    <dbReference type="NCBI Taxonomy" id="2954438"/>
    <lineage>
        <taxon>Bacteria</taxon>
        <taxon>Bacillati</taxon>
        <taxon>Actinomycetota</taxon>
        <taxon>Acidimicrobiia</taxon>
        <taxon>Acidimicrobiales</taxon>
        <taxon>Microthrixaceae</taxon>
        <taxon>Candidatus Neomicrothrix</taxon>
    </lineage>
</organism>
<evidence type="ECO:0000256" key="2">
    <source>
        <dbReference type="SAM" id="Phobius"/>
    </source>
</evidence>
<dbReference type="GO" id="GO:0006790">
    <property type="term" value="P:sulfur compound metabolic process"/>
    <property type="evidence" value="ECO:0007669"/>
    <property type="project" value="TreeGrafter"/>
</dbReference>
<evidence type="ECO:0000313" key="4">
    <source>
        <dbReference type="EMBL" id="MBK9297436.1"/>
    </source>
</evidence>
<dbReference type="InterPro" id="IPR008335">
    <property type="entry name" value="Mopterin_OxRdtase_euk"/>
</dbReference>
<feature type="transmembrane region" description="Helical" evidence="2">
    <location>
        <begin position="118"/>
        <end position="138"/>
    </location>
</feature>
<dbReference type="GO" id="GO:0020037">
    <property type="term" value="F:heme binding"/>
    <property type="evidence" value="ECO:0007669"/>
    <property type="project" value="TreeGrafter"/>
</dbReference>
<feature type="transmembrane region" description="Helical" evidence="2">
    <location>
        <begin position="91"/>
        <end position="112"/>
    </location>
</feature>
<dbReference type="EMBL" id="JADJZA010000007">
    <property type="protein sequence ID" value="MBK9297436.1"/>
    <property type="molecule type" value="Genomic_DNA"/>
</dbReference>
<dbReference type="InterPro" id="IPR000572">
    <property type="entry name" value="OxRdtase_Mopterin-bd_dom"/>
</dbReference>
<dbReference type="SUPFAM" id="SSF56524">
    <property type="entry name" value="Oxidoreductase molybdopterin-binding domain"/>
    <property type="match status" value="1"/>
</dbReference>
<dbReference type="Gene3D" id="2.60.40.650">
    <property type="match status" value="1"/>
</dbReference>
<dbReference type="Gene3D" id="3.90.420.10">
    <property type="entry name" value="Oxidoreductase, molybdopterin-binding domain"/>
    <property type="match status" value="1"/>
</dbReference>
<evidence type="ECO:0000313" key="5">
    <source>
        <dbReference type="Proteomes" id="UP000727993"/>
    </source>
</evidence>
<dbReference type="AlphaFoldDB" id="A0A936ND08"/>
<gene>
    <name evidence="4" type="ORF">IPN02_11510</name>
</gene>
<keyword evidence="2" id="KW-0812">Transmembrane</keyword>
<dbReference type="GO" id="GO:0043546">
    <property type="term" value="F:molybdopterin cofactor binding"/>
    <property type="evidence" value="ECO:0007669"/>
    <property type="project" value="TreeGrafter"/>
</dbReference>
<dbReference type="InterPro" id="IPR014756">
    <property type="entry name" value="Ig_E-set"/>
</dbReference>
<feature type="domain" description="Oxidoreductase molybdopterin-binding" evidence="3">
    <location>
        <begin position="277"/>
        <end position="434"/>
    </location>
</feature>
<dbReference type="PANTHER" id="PTHR19372:SF7">
    <property type="entry name" value="SULFITE OXIDASE, MITOCHONDRIAL"/>
    <property type="match status" value="1"/>
</dbReference>
<dbReference type="Pfam" id="PF00174">
    <property type="entry name" value="Oxidored_molyb"/>
    <property type="match status" value="1"/>
</dbReference>
<evidence type="ECO:0000256" key="1">
    <source>
        <dbReference type="SAM" id="MobiDB-lite"/>
    </source>
</evidence>
<keyword evidence="2" id="KW-1133">Transmembrane helix</keyword>
<dbReference type="Proteomes" id="UP000727993">
    <property type="component" value="Unassembled WGS sequence"/>
</dbReference>
<evidence type="ECO:0000259" key="3">
    <source>
        <dbReference type="Pfam" id="PF00174"/>
    </source>
</evidence>
<keyword evidence="2" id="KW-0472">Membrane</keyword>